<feature type="compositionally biased region" description="Polar residues" evidence="1">
    <location>
        <begin position="1"/>
        <end position="11"/>
    </location>
</feature>
<dbReference type="EMBL" id="WIXP02000004">
    <property type="protein sequence ID" value="KAF6212251.1"/>
    <property type="molecule type" value="Genomic_DNA"/>
</dbReference>
<keyword evidence="3" id="KW-1185">Reference proteome</keyword>
<evidence type="ECO:0000256" key="1">
    <source>
        <dbReference type="SAM" id="MobiDB-lite"/>
    </source>
</evidence>
<name>A0A8S9XVB9_APOLU</name>
<evidence type="ECO:0000313" key="2">
    <source>
        <dbReference type="EMBL" id="KAF6212251.1"/>
    </source>
</evidence>
<protein>
    <submittedName>
        <fullName evidence="2">Uncharacterized protein</fullName>
    </submittedName>
</protein>
<sequence>MENPLQFFTNKESSRADPDYGGVKEEDVLQEESFVTIKVENEDELMDEDSAEASMTIIEDEVIIKMEPIDGVEKSGFSEIEVKTEHDPIDHEVQERPIAGGKRRQGKEEKKHLKKSRKGIPCTISLQSLFIPT</sequence>
<feature type="compositionally biased region" description="Basic and acidic residues" evidence="1">
    <location>
        <begin position="83"/>
        <end position="95"/>
    </location>
</feature>
<proteinExistence type="predicted"/>
<accession>A0A8S9XVB9</accession>
<organism evidence="2 3">
    <name type="scientific">Apolygus lucorum</name>
    <name type="common">Small green plant bug</name>
    <name type="synonym">Lygocoris lucorum</name>
    <dbReference type="NCBI Taxonomy" id="248454"/>
    <lineage>
        <taxon>Eukaryota</taxon>
        <taxon>Metazoa</taxon>
        <taxon>Ecdysozoa</taxon>
        <taxon>Arthropoda</taxon>
        <taxon>Hexapoda</taxon>
        <taxon>Insecta</taxon>
        <taxon>Pterygota</taxon>
        <taxon>Neoptera</taxon>
        <taxon>Paraneoptera</taxon>
        <taxon>Hemiptera</taxon>
        <taxon>Heteroptera</taxon>
        <taxon>Panheteroptera</taxon>
        <taxon>Cimicomorpha</taxon>
        <taxon>Miridae</taxon>
        <taxon>Mirini</taxon>
        <taxon>Apolygus</taxon>
    </lineage>
</organism>
<feature type="compositionally biased region" description="Basic and acidic residues" evidence="1">
    <location>
        <begin position="12"/>
        <end position="23"/>
    </location>
</feature>
<reference evidence="2" key="1">
    <citation type="journal article" date="2021" name="Mol. Ecol. Resour.">
        <title>Apolygus lucorum genome provides insights into omnivorousness and mesophyll feeding.</title>
        <authorList>
            <person name="Liu Y."/>
            <person name="Liu H."/>
            <person name="Wang H."/>
            <person name="Huang T."/>
            <person name="Liu B."/>
            <person name="Yang B."/>
            <person name="Yin L."/>
            <person name="Li B."/>
            <person name="Zhang Y."/>
            <person name="Zhang S."/>
            <person name="Jiang F."/>
            <person name="Zhang X."/>
            <person name="Ren Y."/>
            <person name="Wang B."/>
            <person name="Wang S."/>
            <person name="Lu Y."/>
            <person name="Wu K."/>
            <person name="Fan W."/>
            <person name="Wang G."/>
        </authorList>
    </citation>
    <scope>NUCLEOTIDE SEQUENCE</scope>
    <source>
        <strain evidence="2">12Hb</strain>
    </source>
</reference>
<evidence type="ECO:0000313" key="3">
    <source>
        <dbReference type="Proteomes" id="UP000466442"/>
    </source>
</evidence>
<dbReference type="AlphaFoldDB" id="A0A8S9XVB9"/>
<feature type="region of interest" description="Disordered" evidence="1">
    <location>
        <begin position="1"/>
        <end position="23"/>
    </location>
</feature>
<gene>
    <name evidence="2" type="ORF">GE061_012772</name>
</gene>
<dbReference type="Proteomes" id="UP000466442">
    <property type="component" value="Unassembled WGS sequence"/>
</dbReference>
<comment type="caution">
    <text evidence="2">The sequence shown here is derived from an EMBL/GenBank/DDBJ whole genome shotgun (WGS) entry which is preliminary data.</text>
</comment>
<feature type="region of interest" description="Disordered" evidence="1">
    <location>
        <begin position="83"/>
        <end position="119"/>
    </location>
</feature>